<accession>A0AAV1VXF9</accession>
<proteinExistence type="predicted"/>
<dbReference type="AlphaFoldDB" id="A0AAV1VXF9"/>
<sequence length="84" mass="9596">MTKPARASALPDSSSIFCFFKKFIMFWHMAGLSTVSPMTLRFSRVIFFLNYCAMVTIFLSNDSHNTLMEIDSAFCRDFLAHVIA</sequence>
<evidence type="ECO:0000313" key="2">
    <source>
        <dbReference type="Proteomes" id="UP001497480"/>
    </source>
</evidence>
<reference evidence="1 2" key="1">
    <citation type="submission" date="2024-03" db="EMBL/GenBank/DDBJ databases">
        <authorList>
            <person name="Martinez-Hernandez J."/>
        </authorList>
    </citation>
    <scope>NUCLEOTIDE SEQUENCE [LARGE SCALE GENOMIC DNA]</scope>
</reference>
<organism evidence="1 2">
    <name type="scientific">Lupinus luteus</name>
    <name type="common">European yellow lupine</name>
    <dbReference type="NCBI Taxonomy" id="3873"/>
    <lineage>
        <taxon>Eukaryota</taxon>
        <taxon>Viridiplantae</taxon>
        <taxon>Streptophyta</taxon>
        <taxon>Embryophyta</taxon>
        <taxon>Tracheophyta</taxon>
        <taxon>Spermatophyta</taxon>
        <taxon>Magnoliopsida</taxon>
        <taxon>eudicotyledons</taxon>
        <taxon>Gunneridae</taxon>
        <taxon>Pentapetalae</taxon>
        <taxon>rosids</taxon>
        <taxon>fabids</taxon>
        <taxon>Fabales</taxon>
        <taxon>Fabaceae</taxon>
        <taxon>Papilionoideae</taxon>
        <taxon>50 kb inversion clade</taxon>
        <taxon>genistoids sensu lato</taxon>
        <taxon>core genistoids</taxon>
        <taxon>Genisteae</taxon>
        <taxon>Lupinus</taxon>
    </lineage>
</organism>
<keyword evidence="2" id="KW-1185">Reference proteome</keyword>
<dbReference type="EMBL" id="CAXHTB010000002">
    <property type="protein sequence ID" value="CAL0301744.1"/>
    <property type="molecule type" value="Genomic_DNA"/>
</dbReference>
<comment type="caution">
    <text evidence="1">The sequence shown here is derived from an EMBL/GenBank/DDBJ whole genome shotgun (WGS) entry which is preliminary data.</text>
</comment>
<evidence type="ECO:0000313" key="1">
    <source>
        <dbReference type="EMBL" id="CAL0301744.1"/>
    </source>
</evidence>
<name>A0AAV1VXF9_LUPLU</name>
<gene>
    <name evidence="1" type="ORF">LLUT_LOCUS2804</name>
</gene>
<protein>
    <submittedName>
        <fullName evidence="1">Uncharacterized protein</fullName>
    </submittedName>
</protein>
<dbReference type="Proteomes" id="UP001497480">
    <property type="component" value="Unassembled WGS sequence"/>
</dbReference>